<keyword evidence="4" id="KW-1185">Reference proteome</keyword>
<feature type="compositionally biased region" description="Polar residues" evidence="1">
    <location>
        <begin position="17"/>
        <end position="32"/>
    </location>
</feature>
<dbReference type="EMBL" id="JAWWNJ010000058">
    <property type="protein sequence ID" value="KAK7013701.1"/>
    <property type="molecule type" value="Genomic_DNA"/>
</dbReference>
<dbReference type="Proteomes" id="UP001362999">
    <property type="component" value="Unassembled WGS sequence"/>
</dbReference>
<evidence type="ECO:0000313" key="4">
    <source>
        <dbReference type="Proteomes" id="UP001362999"/>
    </source>
</evidence>
<feature type="region of interest" description="Disordered" evidence="1">
    <location>
        <begin position="1"/>
        <end position="32"/>
    </location>
</feature>
<dbReference type="AlphaFoldDB" id="A0AAW0AKI7"/>
<sequence length="228" mass="24710">MSATSTRSDRSLAGPLLNNNPRPSPTKTSDFSPLSDAINVSVSYVKQRFSSENCSAPDVGFAWCVLATGRHLPALPRSTILLHIKQHRLLFAQHAASAVIHHLGQLFPPSSSATTLFRRGAHRPSRFSRPAKLACTAASVAAALFAALTSSPFQPSRTKRRMRNLKLLGSAERASSAPATEQKRDGTLLSSRRRAQVLLARWTEIHTRARCLALRADNAHASSAAIED</sequence>
<comment type="caution">
    <text evidence="3">The sequence shown here is derived from an EMBL/GenBank/DDBJ whole genome shotgun (WGS) entry which is preliminary data.</text>
</comment>
<reference evidence="3 4" key="1">
    <citation type="journal article" date="2024" name="J Genomics">
        <title>Draft genome sequencing and assembly of Favolaschia claudopus CIRM-BRFM 2984 isolated from oak limbs.</title>
        <authorList>
            <person name="Navarro D."/>
            <person name="Drula E."/>
            <person name="Chaduli D."/>
            <person name="Cazenave R."/>
            <person name="Ahrendt S."/>
            <person name="Wang J."/>
            <person name="Lipzen A."/>
            <person name="Daum C."/>
            <person name="Barry K."/>
            <person name="Grigoriev I.V."/>
            <person name="Favel A."/>
            <person name="Rosso M.N."/>
            <person name="Martin F."/>
        </authorList>
    </citation>
    <scope>NUCLEOTIDE SEQUENCE [LARGE SCALE GENOMIC DNA]</scope>
    <source>
        <strain evidence="3 4">CIRM-BRFM 2984</strain>
    </source>
</reference>
<organism evidence="3 4">
    <name type="scientific">Favolaschia claudopus</name>
    <dbReference type="NCBI Taxonomy" id="2862362"/>
    <lineage>
        <taxon>Eukaryota</taxon>
        <taxon>Fungi</taxon>
        <taxon>Dikarya</taxon>
        <taxon>Basidiomycota</taxon>
        <taxon>Agaricomycotina</taxon>
        <taxon>Agaricomycetes</taxon>
        <taxon>Agaricomycetidae</taxon>
        <taxon>Agaricales</taxon>
        <taxon>Marasmiineae</taxon>
        <taxon>Mycenaceae</taxon>
        <taxon>Favolaschia</taxon>
    </lineage>
</organism>
<gene>
    <name evidence="2" type="ORF">R3P38DRAFT_3206239</name>
    <name evidence="3" type="ORF">R3P38DRAFT_3206263</name>
</gene>
<evidence type="ECO:0000313" key="2">
    <source>
        <dbReference type="EMBL" id="KAK7013678.1"/>
    </source>
</evidence>
<proteinExistence type="predicted"/>
<feature type="region of interest" description="Disordered" evidence="1">
    <location>
        <begin position="169"/>
        <end position="188"/>
    </location>
</feature>
<name>A0AAW0AKI7_9AGAR</name>
<accession>A0AAW0AKI7</accession>
<protein>
    <submittedName>
        <fullName evidence="3">Uncharacterized protein</fullName>
    </submittedName>
</protein>
<evidence type="ECO:0000313" key="3">
    <source>
        <dbReference type="EMBL" id="KAK7013701.1"/>
    </source>
</evidence>
<dbReference type="EMBL" id="JAWWNJ010000058">
    <property type="protein sequence ID" value="KAK7013678.1"/>
    <property type="molecule type" value="Genomic_DNA"/>
</dbReference>
<evidence type="ECO:0000256" key="1">
    <source>
        <dbReference type="SAM" id="MobiDB-lite"/>
    </source>
</evidence>